<dbReference type="AlphaFoldDB" id="A0AB33BLK1"/>
<organism evidence="1 2">
    <name type="scientific">Microcystis aeruginosa PCC 7806SL</name>
    <dbReference type="NCBI Taxonomy" id="1903187"/>
    <lineage>
        <taxon>Bacteria</taxon>
        <taxon>Bacillati</taxon>
        <taxon>Cyanobacteriota</taxon>
        <taxon>Cyanophyceae</taxon>
        <taxon>Oscillatoriophycideae</taxon>
        <taxon>Chroococcales</taxon>
        <taxon>Microcystaceae</taxon>
        <taxon>Microcystis</taxon>
    </lineage>
</organism>
<name>A0AB33BLK1_MICA7</name>
<dbReference type="Proteomes" id="UP000192439">
    <property type="component" value="Chromosome"/>
</dbReference>
<proteinExistence type="predicted"/>
<reference evidence="1 2" key="1">
    <citation type="journal article" date="2018" name="Harmful Algae">
        <title>The highly heterogeneous methylated genomes and diverse restriction-modification systems of bloom-forming Microcystis.</title>
        <authorList>
            <person name="Zhao L."/>
            <person name="Song Y."/>
            <person name="Li L."/>
            <person name="Gan N."/>
            <person name="Brand J.J."/>
            <person name="Song L."/>
        </authorList>
    </citation>
    <scope>NUCLEOTIDE SEQUENCE [LARGE SCALE GENOMIC DNA]</scope>
    <source>
        <strain evidence="1 2">PCC 7806SL</strain>
    </source>
</reference>
<accession>A0AB33BLK1</accession>
<gene>
    <name evidence="1" type="ORF">BH695_1986</name>
</gene>
<sequence>MKVSARTQQRLVHRHQFAEEESGNPVQEISLDGGKVRLRTETKGEACIWKDYTLHGYNLHFLLKDNNIVQES</sequence>
<evidence type="ECO:0000313" key="2">
    <source>
        <dbReference type="Proteomes" id="UP000192439"/>
    </source>
</evidence>
<protein>
    <submittedName>
        <fullName evidence="1">Uncharacterized protein</fullName>
    </submittedName>
</protein>
<dbReference type="EMBL" id="CP020771">
    <property type="protein sequence ID" value="ARI81267.1"/>
    <property type="molecule type" value="Genomic_DNA"/>
</dbReference>
<evidence type="ECO:0000313" key="1">
    <source>
        <dbReference type="EMBL" id="ARI81267.1"/>
    </source>
</evidence>
<keyword evidence="2" id="KW-1185">Reference proteome</keyword>